<protein>
    <submittedName>
        <fullName evidence="5">Beta-glucosidase</fullName>
    </submittedName>
</protein>
<evidence type="ECO:0000259" key="4">
    <source>
        <dbReference type="SMART" id="SM01217"/>
    </source>
</evidence>
<feature type="domain" description="Fibronectin type III-like" evidence="4">
    <location>
        <begin position="687"/>
        <end position="758"/>
    </location>
</feature>
<dbReference type="PANTHER" id="PTHR42715">
    <property type="entry name" value="BETA-GLUCOSIDASE"/>
    <property type="match status" value="1"/>
</dbReference>
<dbReference type="Gene3D" id="3.20.20.300">
    <property type="entry name" value="Glycoside hydrolase, family 3, N-terminal domain"/>
    <property type="match status" value="1"/>
</dbReference>
<dbReference type="PRINTS" id="PR00133">
    <property type="entry name" value="GLHYDRLASE3"/>
</dbReference>
<evidence type="ECO:0000256" key="2">
    <source>
        <dbReference type="ARBA" id="ARBA00022801"/>
    </source>
</evidence>
<name>A0ABV6KXW7_9BACI</name>
<feature type="chain" id="PRO_5045612410" evidence="3">
    <location>
        <begin position="35"/>
        <end position="794"/>
    </location>
</feature>
<dbReference type="Proteomes" id="UP001589738">
    <property type="component" value="Unassembled WGS sequence"/>
</dbReference>
<evidence type="ECO:0000256" key="1">
    <source>
        <dbReference type="ARBA" id="ARBA00005336"/>
    </source>
</evidence>
<dbReference type="InterPro" id="IPR050288">
    <property type="entry name" value="Cellulose_deg_GH3"/>
</dbReference>
<dbReference type="Pfam" id="PF00933">
    <property type="entry name" value="Glyco_hydro_3"/>
    <property type="match status" value="1"/>
</dbReference>
<evidence type="ECO:0000256" key="3">
    <source>
        <dbReference type="SAM" id="SignalP"/>
    </source>
</evidence>
<feature type="signal peptide" evidence="3">
    <location>
        <begin position="1"/>
        <end position="34"/>
    </location>
</feature>
<evidence type="ECO:0000313" key="5">
    <source>
        <dbReference type="EMBL" id="MFC0476713.1"/>
    </source>
</evidence>
<comment type="similarity">
    <text evidence="1">Belongs to the glycosyl hydrolase 3 family.</text>
</comment>
<dbReference type="SUPFAM" id="SSF51445">
    <property type="entry name" value="(Trans)glycosidases"/>
    <property type="match status" value="1"/>
</dbReference>
<dbReference type="PANTHER" id="PTHR42715:SF10">
    <property type="entry name" value="BETA-GLUCOSIDASE"/>
    <property type="match status" value="1"/>
</dbReference>
<dbReference type="SUPFAM" id="SSF52279">
    <property type="entry name" value="Beta-D-glucan exohydrolase, C-terminal domain"/>
    <property type="match status" value="1"/>
</dbReference>
<keyword evidence="6" id="KW-1185">Reference proteome</keyword>
<dbReference type="InterPro" id="IPR036962">
    <property type="entry name" value="Glyco_hydro_3_N_sf"/>
</dbReference>
<dbReference type="Pfam" id="PF01915">
    <property type="entry name" value="Glyco_hydro_3_C"/>
    <property type="match status" value="1"/>
</dbReference>
<dbReference type="Pfam" id="PF14310">
    <property type="entry name" value="Fn3-like"/>
    <property type="match status" value="1"/>
</dbReference>
<comment type="caution">
    <text evidence="5">The sequence shown here is derived from an EMBL/GenBank/DDBJ whole genome shotgun (WGS) entry which is preliminary data.</text>
</comment>
<dbReference type="InterPro" id="IPR001764">
    <property type="entry name" value="Glyco_hydro_3_N"/>
</dbReference>
<reference evidence="5 6" key="1">
    <citation type="submission" date="2024-09" db="EMBL/GenBank/DDBJ databases">
        <authorList>
            <person name="Sun Q."/>
            <person name="Mori K."/>
        </authorList>
    </citation>
    <scope>NUCLEOTIDE SEQUENCE [LARGE SCALE GENOMIC DNA]</scope>
    <source>
        <strain evidence="5 6">CGMCC 1.9126</strain>
    </source>
</reference>
<dbReference type="Gene3D" id="3.40.50.1700">
    <property type="entry name" value="Glycoside hydrolase family 3 C-terminal domain"/>
    <property type="match status" value="1"/>
</dbReference>
<proteinExistence type="inferred from homology"/>
<dbReference type="RefSeq" id="WP_377058573.1">
    <property type="nucleotide sequence ID" value="NZ_JBHLUU010000110.1"/>
</dbReference>
<dbReference type="EMBL" id="JBHLUU010000110">
    <property type="protein sequence ID" value="MFC0476713.1"/>
    <property type="molecule type" value="Genomic_DNA"/>
</dbReference>
<dbReference type="InterPro" id="IPR002772">
    <property type="entry name" value="Glyco_hydro_3_C"/>
</dbReference>
<sequence length="794" mass="86540">MLKKMRKRRRQLTSIALATGIALSGLSFQTGVFAAEQGAPKTEQINQNEVPQLVDKASIDAVIAAMTVEEKAKLVVGVGMPGMTIPKLPVQGAVGGTPAIERLGIPAMYYADGPAGLRISPTRPGESKTYYTTAFPIATSLASTWDTNVVNKVGQAQGNEVKEYGVDVLLAPALNLHRNILTGRNFEYFSEDPLISGKMTAALVNGVQSNGVGATIKHYAANNQETNRFTIDTIVSERALRELYLKGFEIAVKESHPKAVMSSYNLLNGTPASQNSELLTTVLRGDWGYDGYVMTDWFAGTDPVAQMRAGNDQIMPGFPQSSERIANAVKDGSLDEKLLDRNVKNILNFVVESPSFKNYNHSDNPDLQAHAAVARQAAADGMVLLKNDQKALPLKKENKVALFGTAQIETVKGGTGSGDVNAAYTVSIIDGLKHAGYSLHEDLVNQYSNYISVLRQMEQYKIKPSPWGEDFGKEIPVIPEMVLDTNQIKTIEDESDIGVIVIGRNSGEGVDRQNVKGDYLLTDTEKAMIQNVSKAYHDAGKKVAVVLNIGGPVEIASWRDQVDSILLAWQPGQEAGDAVADVLTGAVNPSGKLATTFPVKYEDVPSSENFPGTPAENPTQVVYEEDIYVGYRYYSTFDVKPAYEFGYGLSYTNFDYSNIRVNQGGKFKDQITVFANIKNIGKVSGKEAVQAYVSAPDGKLEKPEIELKAFGKTKELKPNQTELLKFELNAKDLASFDEEKNQWIVEKGVYTVKVGASSENIKGTATFKVDKDIIVEEVSNSLVPEVEIDRLTKK</sequence>
<organism evidence="5 6">
    <name type="scientific">Robertmurraya beringensis</name>
    <dbReference type="NCBI Taxonomy" id="641660"/>
    <lineage>
        <taxon>Bacteria</taxon>
        <taxon>Bacillati</taxon>
        <taxon>Bacillota</taxon>
        <taxon>Bacilli</taxon>
        <taxon>Bacillales</taxon>
        <taxon>Bacillaceae</taxon>
        <taxon>Robertmurraya</taxon>
    </lineage>
</organism>
<dbReference type="InterPro" id="IPR013783">
    <property type="entry name" value="Ig-like_fold"/>
</dbReference>
<keyword evidence="2" id="KW-0378">Hydrolase</keyword>
<dbReference type="InterPro" id="IPR036881">
    <property type="entry name" value="Glyco_hydro_3_C_sf"/>
</dbReference>
<dbReference type="InterPro" id="IPR026891">
    <property type="entry name" value="Fn3-like"/>
</dbReference>
<dbReference type="SMART" id="SM01217">
    <property type="entry name" value="Fn3_like"/>
    <property type="match status" value="1"/>
</dbReference>
<dbReference type="Gene3D" id="2.60.40.10">
    <property type="entry name" value="Immunoglobulins"/>
    <property type="match status" value="1"/>
</dbReference>
<evidence type="ECO:0000313" key="6">
    <source>
        <dbReference type="Proteomes" id="UP001589738"/>
    </source>
</evidence>
<keyword evidence="3" id="KW-0732">Signal</keyword>
<accession>A0ABV6KXW7</accession>
<dbReference type="InterPro" id="IPR017853">
    <property type="entry name" value="GH"/>
</dbReference>
<gene>
    <name evidence="5" type="ORF">ACFFHF_16040</name>
</gene>